<dbReference type="AlphaFoldDB" id="A0A0G0DT23"/>
<evidence type="ECO:0000313" key="2">
    <source>
        <dbReference type="Proteomes" id="UP000034606"/>
    </source>
</evidence>
<protein>
    <submittedName>
        <fullName evidence="1">Uncharacterized protein</fullName>
    </submittedName>
</protein>
<gene>
    <name evidence="1" type="ORF">US05_C0013G0016</name>
</gene>
<name>A0A0G0DT23_9BACT</name>
<evidence type="ECO:0000313" key="1">
    <source>
        <dbReference type="EMBL" id="KKP97659.1"/>
    </source>
</evidence>
<comment type="caution">
    <text evidence="1">The sequence shown here is derived from an EMBL/GenBank/DDBJ whole genome shotgun (WGS) entry which is preliminary data.</text>
</comment>
<organism evidence="1 2">
    <name type="scientific">Candidatus Nomurabacteria bacterium GW2011_GWA1_36_15</name>
    <dbReference type="NCBI Taxonomy" id="1618728"/>
    <lineage>
        <taxon>Bacteria</taxon>
        <taxon>Candidatus Nomuraibacteriota</taxon>
    </lineage>
</organism>
<dbReference type="EMBL" id="LBRM01000013">
    <property type="protein sequence ID" value="KKP97659.1"/>
    <property type="molecule type" value="Genomic_DNA"/>
</dbReference>
<accession>A0A0G0DT23</accession>
<reference evidence="1 2" key="1">
    <citation type="journal article" date="2015" name="Nature">
        <title>rRNA introns, odd ribosomes, and small enigmatic genomes across a large radiation of phyla.</title>
        <authorList>
            <person name="Brown C.T."/>
            <person name="Hug L.A."/>
            <person name="Thomas B.C."/>
            <person name="Sharon I."/>
            <person name="Castelle C.J."/>
            <person name="Singh A."/>
            <person name="Wilkins M.J."/>
            <person name="Williams K.H."/>
            <person name="Banfield J.F."/>
        </authorList>
    </citation>
    <scope>NUCLEOTIDE SEQUENCE [LARGE SCALE GENOMIC DNA]</scope>
</reference>
<sequence>MNTNRTPLFYMANLGSEISHALLEYEKKDFQKMRDSIFRAENIIKKIKEFPEMKGRTGELEILKSIIKNLSQKKFELDKNQLLDYFSPFAIRLMSL</sequence>
<dbReference type="Proteomes" id="UP000034606">
    <property type="component" value="Unassembled WGS sequence"/>
</dbReference>
<proteinExistence type="predicted"/>